<comment type="caution">
    <text evidence="9">The sequence shown here is derived from an EMBL/GenBank/DDBJ whole genome shotgun (WGS) entry which is preliminary data.</text>
</comment>
<accession>A0A250WUX1</accession>
<evidence type="ECO:0000256" key="6">
    <source>
        <dbReference type="ARBA" id="ARBA00023136"/>
    </source>
</evidence>
<organism evidence="9 10">
    <name type="scientific">Chlamydomonas eustigma</name>
    <dbReference type="NCBI Taxonomy" id="1157962"/>
    <lineage>
        <taxon>Eukaryota</taxon>
        <taxon>Viridiplantae</taxon>
        <taxon>Chlorophyta</taxon>
        <taxon>core chlorophytes</taxon>
        <taxon>Chlorophyceae</taxon>
        <taxon>CS clade</taxon>
        <taxon>Chlamydomonadales</taxon>
        <taxon>Chlamydomonadaceae</taxon>
        <taxon>Chlamydomonas</taxon>
    </lineage>
</organism>
<evidence type="ECO:0000256" key="4">
    <source>
        <dbReference type="ARBA" id="ARBA00022970"/>
    </source>
</evidence>
<feature type="transmembrane region" description="Helical" evidence="7">
    <location>
        <begin position="177"/>
        <end position="198"/>
    </location>
</feature>
<reference evidence="9 10" key="1">
    <citation type="submission" date="2017-08" db="EMBL/GenBank/DDBJ databases">
        <title>Acidophilic green algal genome provides insights into adaptation to an acidic environment.</title>
        <authorList>
            <person name="Hirooka S."/>
            <person name="Hirose Y."/>
            <person name="Kanesaki Y."/>
            <person name="Higuchi S."/>
            <person name="Fujiwara T."/>
            <person name="Onuma R."/>
            <person name="Era A."/>
            <person name="Ohbayashi R."/>
            <person name="Uzuka A."/>
            <person name="Nozaki H."/>
            <person name="Yoshikawa H."/>
            <person name="Miyagishima S.Y."/>
        </authorList>
    </citation>
    <scope>NUCLEOTIDE SEQUENCE [LARGE SCALE GENOMIC DNA]</scope>
    <source>
        <strain evidence="9 10">NIES-2499</strain>
    </source>
</reference>
<dbReference type="GO" id="GO:0016020">
    <property type="term" value="C:membrane"/>
    <property type="evidence" value="ECO:0007669"/>
    <property type="project" value="UniProtKB-SubCell"/>
</dbReference>
<keyword evidence="4" id="KW-0029">Amino-acid transport</keyword>
<feature type="transmembrane region" description="Helical" evidence="7">
    <location>
        <begin position="218"/>
        <end position="236"/>
    </location>
</feature>
<keyword evidence="5 7" id="KW-1133">Transmembrane helix</keyword>
<evidence type="ECO:0000256" key="2">
    <source>
        <dbReference type="ARBA" id="ARBA00022448"/>
    </source>
</evidence>
<evidence type="ECO:0000256" key="7">
    <source>
        <dbReference type="SAM" id="Phobius"/>
    </source>
</evidence>
<feature type="domain" description="Amino acid transporter transmembrane" evidence="8">
    <location>
        <begin position="85"/>
        <end position="400"/>
    </location>
</feature>
<dbReference type="STRING" id="1157962.A0A250WUX1"/>
<keyword evidence="10" id="KW-1185">Reference proteome</keyword>
<dbReference type="OrthoDB" id="40134at2759"/>
<keyword evidence="2" id="KW-0813">Transport</keyword>
<dbReference type="PANTHER" id="PTHR48017">
    <property type="entry name" value="OS05G0424000 PROTEIN-RELATED"/>
    <property type="match status" value="1"/>
</dbReference>
<evidence type="ECO:0000259" key="8">
    <source>
        <dbReference type="Pfam" id="PF01490"/>
    </source>
</evidence>
<dbReference type="EMBL" id="BEGY01000007">
    <property type="protein sequence ID" value="GAX74340.1"/>
    <property type="molecule type" value="Genomic_DNA"/>
</dbReference>
<feature type="transmembrane region" description="Helical" evidence="7">
    <location>
        <begin position="371"/>
        <end position="389"/>
    </location>
</feature>
<evidence type="ECO:0000313" key="9">
    <source>
        <dbReference type="EMBL" id="GAX74340.1"/>
    </source>
</evidence>
<sequence length="586" mass="64556">MVNLRSRKMSISTYPLPVVIARLPTHALGVLKSLLKQVNIYMEKTENKMEMAIVAPVGKEEDNAYQKTMGEKELEMEESLMAEGKGEWYHAWYHLVCIIAGAGTLAYPGSFAYLGWIAGILCWVTGIVFAYYTSYIIAEVVHELSEREGRRIVRYRDVCRRVWGPVRGIIAIVPWQYLNVVGISIALMIGGAQGLQGVQTTLQPTVAYETAAASPIPLWGYIMITSFVWWLTALIPSFHKLRFLSFVALCCFIVFSSISIALCFNHGHIAYSGWATPKVGGFGGQYGSQGLLDMHHITWNLDPSLQTANGGPGYRDPTMAETVFGVMNSLGTIAFAYGNCILPEVMGTVADGTGHPKSARDKMYKAFDFEFLLVAPYYLMVGIVGYWAYGFSTVQSNFILAQLLPHLPNPANVYGTYDYAGQNFVGGGFGYVGDGPAWTLSLANLAVFIQAIPSCQVYNQVLYDVFDPFLCKKDLGTWHPWNIMARTIIRTTYIVLICFISCLLPFFGSFISLIGSLSVIPSVFVIPCLLHFVVMKPTSRSWKFYADIIIGSIALAVGILGTISSSYTIKQAAVTFQVFSPTGPSG</sequence>
<dbReference type="AlphaFoldDB" id="A0A250WUX1"/>
<keyword evidence="3 7" id="KW-0812">Transmembrane</keyword>
<gene>
    <name evidence="9" type="ORF">CEUSTIGMA_g1789.t1</name>
</gene>
<proteinExistence type="predicted"/>
<dbReference type="Pfam" id="PF01490">
    <property type="entry name" value="Aa_trans"/>
    <property type="match status" value="2"/>
</dbReference>
<name>A0A250WUX1_9CHLO</name>
<feature type="transmembrane region" description="Helical" evidence="7">
    <location>
        <begin position="488"/>
        <end position="507"/>
    </location>
</feature>
<comment type="subcellular location">
    <subcellularLocation>
        <location evidence="1">Membrane</location>
    </subcellularLocation>
</comment>
<dbReference type="Proteomes" id="UP000232323">
    <property type="component" value="Unassembled WGS sequence"/>
</dbReference>
<evidence type="ECO:0000256" key="1">
    <source>
        <dbReference type="ARBA" id="ARBA00004370"/>
    </source>
</evidence>
<keyword evidence="6 7" id="KW-0472">Membrane</keyword>
<evidence type="ECO:0000256" key="3">
    <source>
        <dbReference type="ARBA" id="ARBA00022692"/>
    </source>
</evidence>
<feature type="transmembrane region" description="Helical" evidence="7">
    <location>
        <begin position="88"/>
        <end position="107"/>
    </location>
</feature>
<dbReference type="GO" id="GO:0006865">
    <property type="term" value="P:amino acid transport"/>
    <property type="evidence" value="ECO:0007669"/>
    <property type="project" value="UniProtKB-KW"/>
</dbReference>
<feature type="transmembrane region" description="Helical" evidence="7">
    <location>
        <begin position="513"/>
        <end position="532"/>
    </location>
</feature>
<dbReference type="InterPro" id="IPR013057">
    <property type="entry name" value="AA_transpt_TM"/>
</dbReference>
<protein>
    <recommendedName>
        <fullName evidence="8">Amino acid transporter transmembrane domain-containing protein</fullName>
    </recommendedName>
</protein>
<feature type="transmembrane region" description="Helical" evidence="7">
    <location>
        <begin position="544"/>
        <end position="563"/>
    </location>
</feature>
<evidence type="ECO:0000256" key="5">
    <source>
        <dbReference type="ARBA" id="ARBA00022989"/>
    </source>
</evidence>
<feature type="domain" description="Amino acid transporter transmembrane" evidence="8">
    <location>
        <begin position="438"/>
        <end position="563"/>
    </location>
</feature>
<feature type="transmembrane region" description="Helical" evidence="7">
    <location>
        <begin position="243"/>
        <end position="267"/>
    </location>
</feature>
<feature type="transmembrane region" description="Helical" evidence="7">
    <location>
        <begin position="113"/>
        <end position="138"/>
    </location>
</feature>
<evidence type="ECO:0000313" key="10">
    <source>
        <dbReference type="Proteomes" id="UP000232323"/>
    </source>
</evidence>